<dbReference type="Proteomes" id="UP000232631">
    <property type="component" value="Chromosome"/>
</dbReference>
<evidence type="ECO:0000313" key="1">
    <source>
        <dbReference type="EMBL" id="AUB59385.1"/>
    </source>
</evidence>
<sequence length="467" mass="56027">MIELNPEFKCEKTYKELNPLIRDILDTRKDDGTFQSKAFLQFDEFENLLFNHLFEKTNLKNELNNLKISFESIPYLNILKKIDYDDNYFEKFIELLNDDINRLRNLNLKEYSFLFPLNIKELKCEETSGLTGERLKFVKNKCETLDIFEKIMEPFDIQSIEKKNHYNEKIMDYDKLSGNEKILDIVSCYQGKVLKISCDARDSTYAWNRANFRFESFLGLLSFICNRFRLRRSKGRNIDFRFFKVKTGTPFMFDDESDISYKFFLDEDDSEEFKRELSELTLIDLDSDLEIRSYSKICNHFHDIIKGIENSKLLEVLYGAFSLYYLATSEKKLEYSFFKFWIISEYLIKGSSKRKDEELLRLIKRIVKFYKKDELLNKRIDFLYKKRNKLVHEGETDSIQQDDRNLSKLIADCLLDFYLYSIYHFKVNNLNDFNFLITNIGKEANNLDNDLKILDQIKEWKNPKVLR</sequence>
<dbReference type="AlphaFoldDB" id="A0A2H4VMR4"/>
<accession>A0A2H4VMR4</accession>
<dbReference type="EMBL" id="CP017768">
    <property type="protein sequence ID" value="AUB59385.1"/>
    <property type="molecule type" value="Genomic_DNA"/>
</dbReference>
<dbReference type="GeneID" id="35125020"/>
<evidence type="ECO:0000313" key="2">
    <source>
        <dbReference type="Proteomes" id="UP000232631"/>
    </source>
</evidence>
<name>A0A2H4VMR4_9EURY</name>
<protein>
    <submittedName>
        <fullName evidence="1">Uncharacterized protein</fullName>
    </submittedName>
</protein>
<gene>
    <name evidence="1" type="ORF">BK009_01020</name>
</gene>
<dbReference type="RefSeq" id="WP_100908792.1">
    <property type="nucleotide sequence ID" value="NZ_CP017768.1"/>
</dbReference>
<organism evidence="1 2">
    <name type="scientific">Methanobacterium subterraneum</name>
    <dbReference type="NCBI Taxonomy" id="59277"/>
    <lineage>
        <taxon>Archaea</taxon>
        <taxon>Methanobacteriati</taxon>
        <taxon>Methanobacteriota</taxon>
        <taxon>Methanomada group</taxon>
        <taxon>Methanobacteria</taxon>
        <taxon>Methanobacteriales</taxon>
        <taxon>Methanobacteriaceae</taxon>
        <taxon>Methanobacterium</taxon>
    </lineage>
</organism>
<dbReference type="KEGG" id="msub:BK009_01020"/>
<keyword evidence="2" id="KW-1185">Reference proteome</keyword>
<reference evidence="1 2" key="1">
    <citation type="submission" date="2016-10" db="EMBL/GenBank/DDBJ databases">
        <title>Comparative genomics between deep and shallow subseafloor isolates.</title>
        <authorList>
            <person name="Ishii S."/>
            <person name="Miller J.R."/>
            <person name="Sutton G."/>
            <person name="Suzuki S."/>
            <person name="Methe B."/>
            <person name="Inagaki F."/>
            <person name="Imachi H."/>
        </authorList>
    </citation>
    <scope>NUCLEOTIDE SEQUENCE [LARGE SCALE GENOMIC DNA]</scope>
    <source>
        <strain evidence="1 2">A8p</strain>
    </source>
</reference>
<proteinExistence type="predicted"/>